<dbReference type="AlphaFoldDB" id="A0A4S4NEX0"/>
<proteinExistence type="predicted"/>
<reference evidence="1 2" key="1">
    <citation type="submission" date="2019-04" db="EMBL/GenBank/DDBJ databases">
        <title>Shimia ponticola sp. nov., isolated from seawater.</title>
        <authorList>
            <person name="Kim Y.-O."/>
            <person name="Yoon J.-H."/>
        </authorList>
    </citation>
    <scope>NUCLEOTIDE SEQUENCE [LARGE SCALE GENOMIC DNA]</scope>
    <source>
        <strain evidence="1 2">MYP11</strain>
    </source>
</reference>
<comment type="caution">
    <text evidence="1">The sequence shown here is derived from an EMBL/GenBank/DDBJ whole genome shotgun (WGS) entry which is preliminary data.</text>
</comment>
<keyword evidence="2" id="KW-1185">Reference proteome</keyword>
<sequence length="246" mass="26796">MMRVFIGLLLVLSACTHVGYDRVPRGTFSGTLLVVWTGPNADSFLGDGDFIYVPLIGDELTFTRGERAMASGGSRIIQPEPFYTDGGSIPRSVQSLRGFNAWGYGPAYIIHDWLFVARKCLNDEAAGLPEAEVTPEMRKIRDMSFAESARVMAETIKTLVRDHSVQGGDTLSGPVISGVTAGPVSHRLWNETGACKGLSDEDAQLVREIQTGTKGRSLTALLSSSRATPLRLSRTRDAFLYGYVKF</sequence>
<dbReference type="RefSeq" id="WP_136462289.1">
    <property type="nucleotide sequence ID" value="NZ_SRKY01000002.1"/>
</dbReference>
<dbReference type="OrthoDB" id="9181317at2"/>
<dbReference type="PROSITE" id="PS51257">
    <property type="entry name" value="PROKAR_LIPOPROTEIN"/>
    <property type="match status" value="1"/>
</dbReference>
<accession>A0A4S4NEX0</accession>
<evidence type="ECO:0000313" key="1">
    <source>
        <dbReference type="EMBL" id="THH36688.1"/>
    </source>
</evidence>
<name>A0A4S4NEX0_9RHOB</name>
<dbReference type="EMBL" id="SRKY01000002">
    <property type="protein sequence ID" value="THH36688.1"/>
    <property type="molecule type" value="Genomic_DNA"/>
</dbReference>
<gene>
    <name evidence="1" type="ORF">E4Z66_06985</name>
</gene>
<dbReference type="Proteomes" id="UP000306602">
    <property type="component" value="Unassembled WGS sequence"/>
</dbReference>
<protein>
    <submittedName>
        <fullName evidence="1">DUF1353 domain-containing protein</fullName>
    </submittedName>
</protein>
<organism evidence="1 2">
    <name type="scientific">Aliishimia ponticola</name>
    <dbReference type="NCBI Taxonomy" id="2499833"/>
    <lineage>
        <taxon>Bacteria</taxon>
        <taxon>Pseudomonadati</taxon>
        <taxon>Pseudomonadota</taxon>
        <taxon>Alphaproteobacteria</taxon>
        <taxon>Rhodobacterales</taxon>
        <taxon>Paracoccaceae</taxon>
        <taxon>Aliishimia</taxon>
    </lineage>
</organism>
<evidence type="ECO:0000313" key="2">
    <source>
        <dbReference type="Proteomes" id="UP000306602"/>
    </source>
</evidence>